<accession>A0A2V3URZ6</accession>
<organism evidence="2 3">
    <name type="scientific">Chelatococcus asaccharovorans</name>
    <dbReference type="NCBI Taxonomy" id="28210"/>
    <lineage>
        <taxon>Bacteria</taxon>
        <taxon>Pseudomonadati</taxon>
        <taxon>Pseudomonadota</taxon>
        <taxon>Alphaproteobacteria</taxon>
        <taxon>Hyphomicrobiales</taxon>
        <taxon>Chelatococcaceae</taxon>
        <taxon>Chelatococcus</taxon>
    </lineage>
</organism>
<gene>
    <name evidence="2" type="ORF">C7450_102395</name>
</gene>
<name>A0A2V3URZ6_9HYPH</name>
<comment type="caution">
    <text evidence="2">The sequence shown here is derived from an EMBL/GenBank/DDBJ whole genome shotgun (WGS) entry which is preliminary data.</text>
</comment>
<feature type="region of interest" description="Disordered" evidence="1">
    <location>
        <begin position="1"/>
        <end position="43"/>
    </location>
</feature>
<evidence type="ECO:0000256" key="1">
    <source>
        <dbReference type="SAM" id="MobiDB-lite"/>
    </source>
</evidence>
<proteinExistence type="predicted"/>
<evidence type="ECO:0000313" key="2">
    <source>
        <dbReference type="EMBL" id="PXW63479.1"/>
    </source>
</evidence>
<dbReference type="EMBL" id="QJJK01000002">
    <property type="protein sequence ID" value="PXW63479.1"/>
    <property type="molecule type" value="Genomic_DNA"/>
</dbReference>
<dbReference type="RefSeq" id="WP_110373617.1">
    <property type="nucleotide sequence ID" value="NZ_JAHBRY010000002.1"/>
</dbReference>
<sequence length="405" mass="42923">MGRTSKRSQTAGHEAIRQLAPNTAPEGPGPDPGGGPVSTFPLPPALETAAQAFKQLFTDNGSEYHLLGGQFALVRAMRAALKTRIYDINDTALREALLALVEGDGWGDLSGALRSAGVRIGQAYQNGLPAGHPDKTKPLGVLRSGSTVTGTTAYTSATTSARATMNAAQVSAADKAVATAVLNDSTANGAWAYGRVNQWLGQPKLAAATFDKVSLPRQCALFLDSLVMCGSASQFTAKQLLKTRNVAAQSLPAFTPVTLTNLNAKDDRSTTTNLMLNYTPSQLQTVVAAARTLLSGGGYLVAGCLSGRKYEAGEHPFPEHYILLFAADDNTFLFWDPDVSVTDIAELSGKLGPAIGVLFYDNSDAARPKLSTGLNFNDLSDVDISGHHTKHPKRHRYQIVTLQKP</sequence>
<protein>
    <submittedName>
        <fullName evidence="2">Uncharacterized protein</fullName>
    </submittedName>
</protein>
<evidence type="ECO:0000313" key="3">
    <source>
        <dbReference type="Proteomes" id="UP000248021"/>
    </source>
</evidence>
<keyword evidence="3" id="KW-1185">Reference proteome</keyword>
<reference evidence="2 3" key="1">
    <citation type="submission" date="2018-05" db="EMBL/GenBank/DDBJ databases">
        <title>Genomic Encyclopedia of Type Strains, Phase IV (KMG-IV): sequencing the most valuable type-strain genomes for metagenomic binning, comparative biology and taxonomic classification.</title>
        <authorList>
            <person name="Goeker M."/>
        </authorList>
    </citation>
    <scope>NUCLEOTIDE SEQUENCE [LARGE SCALE GENOMIC DNA]</scope>
    <source>
        <strain evidence="2 3">DSM 6462</strain>
    </source>
</reference>
<dbReference type="Proteomes" id="UP000248021">
    <property type="component" value="Unassembled WGS sequence"/>
</dbReference>
<dbReference type="AlphaFoldDB" id="A0A2V3URZ6"/>